<feature type="domain" description="SRCR" evidence="4">
    <location>
        <begin position="69"/>
        <end position="157"/>
    </location>
</feature>
<dbReference type="PANTHER" id="PTHR48071:SF18">
    <property type="entry name" value="DELETED IN MALIGNANT BRAIN TUMORS 1 PROTEIN-RELATED"/>
    <property type="match status" value="1"/>
</dbReference>
<proteinExistence type="predicted"/>
<evidence type="ECO:0000259" key="4">
    <source>
        <dbReference type="PROSITE" id="PS50287"/>
    </source>
</evidence>
<organism evidence="5 6">
    <name type="scientific">Acanthaster planci</name>
    <name type="common">Crown-of-thorns starfish</name>
    <dbReference type="NCBI Taxonomy" id="133434"/>
    <lineage>
        <taxon>Eukaryota</taxon>
        <taxon>Metazoa</taxon>
        <taxon>Echinodermata</taxon>
        <taxon>Eleutherozoa</taxon>
        <taxon>Asterozoa</taxon>
        <taxon>Asteroidea</taxon>
        <taxon>Valvatacea</taxon>
        <taxon>Valvatida</taxon>
        <taxon>Acanthasteridae</taxon>
        <taxon>Acanthaster</taxon>
    </lineage>
</organism>
<keyword evidence="1" id="KW-0732">Signal</keyword>
<dbReference type="FunFam" id="3.10.250.10:FF:000001">
    <property type="entry name" value="Lysyl oxidase 4 isoform X1"/>
    <property type="match status" value="1"/>
</dbReference>
<gene>
    <name evidence="6" type="primary">LOC110978104</name>
</gene>
<dbReference type="Gene3D" id="3.10.250.10">
    <property type="entry name" value="SRCR-like domain"/>
    <property type="match status" value="2"/>
</dbReference>
<dbReference type="KEGG" id="aplc:110978104"/>
<dbReference type="PRINTS" id="PR00258">
    <property type="entry name" value="SPERACTRCPTR"/>
</dbReference>
<dbReference type="SMART" id="SM00202">
    <property type="entry name" value="SR"/>
    <property type="match status" value="2"/>
</dbReference>
<accession>A0A8B7Y7H8</accession>
<keyword evidence="2 3" id="KW-1015">Disulfide bond</keyword>
<dbReference type="InterPro" id="IPR001190">
    <property type="entry name" value="SRCR"/>
</dbReference>
<dbReference type="GeneID" id="110978104"/>
<dbReference type="Pfam" id="PF00530">
    <property type="entry name" value="SRCR"/>
    <property type="match status" value="2"/>
</dbReference>
<evidence type="ECO:0000313" key="5">
    <source>
        <dbReference type="Proteomes" id="UP000694845"/>
    </source>
</evidence>
<dbReference type="InterPro" id="IPR036772">
    <property type="entry name" value="SRCR-like_dom_sf"/>
</dbReference>
<evidence type="ECO:0000256" key="3">
    <source>
        <dbReference type="PROSITE-ProRule" id="PRU00196"/>
    </source>
</evidence>
<sequence>MSSVRALHSGPPYCSAHRHAINVTHICGSASSQIQICIHKKNDVGKCCGIYTIHGHPSYNAYHEDEHPVRLVGGDSETEGRVEILFNGQWGSVCSTGWDAADASVVCRQLGLYGQGTGHVLMENVACHGNESRLSDCAFPAWGSTCKNQHVASVSCQIAEDFPIRLAGGRTEQEGLLEVLFRGQWHVLFISRWTASASSVVCWELGLPGPNMSYTLLQRKEGQPTPRWVSLIDVSGNGNEEKLVDCATWSLGTNGANLYPLNYAVRVSCQIG</sequence>
<dbReference type="SUPFAM" id="SSF56487">
    <property type="entry name" value="SRCR-like"/>
    <property type="match status" value="2"/>
</dbReference>
<dbReference type="AlphaFoldDB" id="A0A8B7Y7H8"/>
<dbReference type="GO" id="GO:0016020">
    <property type="term" value="C:membrane"/>
    <property type="evidence" value="ECO:0007669"/>
    <property type="project" value="InterPro"/>
</dbReference>
<dbReference type="Proteomes" id="UP000694845">
    <property type="component" value="Unplaced"/>
</dbReference>
<dbReference type="PROSITE" id="PS50287">
    <property type="entry name" value="SRCR_2"/>
    <property type="match status" value="2"/>
</dbReference>
<reference evidence="6" key="1">
    <citation type="submission" date="2025-08" db="UniProtKB">
        <authorList>
            <consortium name="RefSeq"/>
        </authorList>
    </citation>
    <scope>IDENTIFICATION</scope>
</reference>
<protein>
    <submittedName>
        <fullName evidence="6">Neurotrypsin-like isoform X1</fullName>
    </submittedName>
</protein>
<feature type="domain" description="SRCR" evidence="4">
    <location>
        <begin position="164"/>
        <end position="270"/>
    </location>
</feature>
<dbReference type="PANTHER" id="PTHR48071">
    <property type="entry name" value="SRCR DOMAIN-CONTAINING PROTEIN"/>
    <property type="match status" value="1"/>
</dbReference>
<keyword evidence="5" id="KW-1185">Reference proteome</keyword>
<dbReference type="RefSeq" id="XP_022088507.1">
    <property type="nucleotide sequence ID" value="XM_022232815.1"/>
</dbReference>
<evidence type="ECO:0000313" key="6">
    <source>
        <dbReference type="RefSeq" id="XP_022088507.1"/>
    </source>
</evidence>
<comment type="caution">
    <text evidence="3">Lacks conserved residue(s) required for the propagation of feature annotation.</text>
</comment>
<feature type="disulfide bond" evidence="3">
    <location>
        <begin position="127"/>
        <end position="137"/>
    </location>
</feature>
<evidence type="ECO:0000256" key="1">
    <source>
        <dbReference type="ARBA" id="ARBA00022729"/>
    </source>
</evidence>
<dbReference type="OrthoDB" id="536948at2759"/>
<evidence type="ECO:0000256" key="2">
    <source>
        <dbReference type="ARBA" id="ARBA00023157"/>
    </source>
</evidence>
<dbReference type="PROSITE" id="PS00420">
    <property type="entry name" value="SRCR_1"/>
    <property type="match status" value="1"/>
</dbReference>
<name>A0A8B7Y7H8_ACAPL</name>